<dbReference type="AlphaFoldDB" id="A0A9N9BDV7"/>
<feature type="region of interest" description="Disordered" evidence="1">
    <location>
        <begin position="1"/>
        <end position="29"/>
    </location>
</feature>
<protein>
    <submittedName>
        <fullName evidence="2">11320_t:CDS:1</fullName>
    </submittedName>
</protein>
<sequence length="299" mass="33761">MPPKPPKRNVEDESEGAPRRRSKRLQLARDDSVLAAEASNLRLSSGSGDSYDLDKLPSSASLFRNSHIEILRVRVNPASAESDVIPTVEVLRNPDLDVENIDGITNKVRTFFANLHDVVMNGMQVVGTEETFTDTLVDDLLRIVVGLNDWPLRVRNHPLCRLYIEDSPRVSSDPGFDKHLNNVGPTSGFGESQISVEILACANENMRKEEYQYRDQTLWAIRTISHYVTFYKADIPAEYWRELELGVPQGQSVEVQRWPRENTLSSGFDLAQPAGRRAVLKALVQIRESLCRKKTTMTE</sequence>
<evidence type="ECO:0000256" key="1">
    <source>
        <dbReference type="SAM" id="MobiDB-lite"/>
    </source>
</evidence>
<evidence type="ECO:0000313" key="3">
    <source>
        <dbReference type="Proteomes" id="UP000789572"/>
    </source>
</evidence>
<name>A0A9N9BDV7_9GLOM</name>
<dbReference type="Proteomes" id="UP000789572">
    <property type="component" value="Unassembled WGS sequence"/>
</dbReference>
<dbReference type="OrthoDB" id="5762222at2759"/>
<comment type="caution">
    <text evidence="2">The sequence shown here is derived from an EMBL/GenBank/DDBJ whole genome shotgun (WGS) entry which is preliminary data.</text>
</comment>
<evidence type="ECO:0000313" key="2">
    <source>
        <dbReference type="EMBL" id="CAG8564436.1"/>
    </source>
</evidence>
<dbReference type="EMBL" id="CAJVPJ010000905">
    <property type="protein sequence ID" value="CAG8564436.1"/>
    <property type="molecule type" value="Genomic_DNA"/>
</dbReference>
<organism evidence="2 3">
    <name type="scientific">Paraglomus occultum</name>
    <dbReference type="NCBI Taxonomy" id="144539"/>
    <lineage>
        <taxon>Eukaryota</taxon>
        <taxon>Fungi</taxon>
        <taxon>Fungi incertae sedis</taxon>
        <taxon>Mucoromycota</taxon>
        <taxon>Glomeromycotina</taxon>
        <taxon>Glomeromycetes</taxon>
        <taxon>Paraglomerales</taxon>
        <taxon>Paraglomeraceae</taxon>
        <taxon>Paraglomus</taxon>
    </lineage>
</organism>
<proteinExistence type="predicted"/>
<gene>
    <name evidence="2" type="ORF">POCULU_LOCUS5674</name>
</gene>
<accession>A0A9N9BDV7</accession>
<keyword evidence="3" id="KW-1185">Reference proteome</keyword>
<reference evidence="2" key="1">
    <citation type="submission" date="2021-06" db="EMBL/GenBank/DDBJ databases">
        <authorList>
            <person name="Kallberg Y."/>
            <person name="Tangrot J."/>
            <person name="Rosling A."/>
        </authorList>
    </citation>
    <scope>NUCLEOTIDE SEQUENCE</scope>
    <source>
        <strain evidence="2">IA702</strain>
    </source>
</reference>